<gene>
    <name evidence="3" type="ORF">J1836_018675</name>
    <name evidence="2" type="ORF">J1836_02390</name>
</gene>
<geneLocation type="plasmid" evidence="2">
    <name>pTfr446</name>
</geneLocation>
<dbReference type="EMBL" id="JAFMPM010000005">
    <property type="protein sequence ID" value="MBO0611778.1"/>
    <property type="molecule type" value="Genomic_DNA"/>
</dbReference>
<accession>A0A8B0SGT8</accession>
<keyword evidence="2" id="KW-0614">Plasmid</keyword>
<feature type="transmembrane region" description="Helical" evidence="1">
    <location>
        <begin position="97"/>
        <end position="113"/>
    </location>
</feature>
<dbReference type="EMBL" id="CP072748">
    <property type="protein sequence ID" value="QTX10566.1"/>
    <property type="molecule type" value="Genomic_DNA"/>
</dbReference>
<keyword evidence="4" id="KW-1185">Reference proteome</keyword>
<evidence type="ECO:0000313" key="4">
    <source>
        <dbReference type="Proteomes" id="UP000664466"/>
    </source>
</evidence>
<feature type="transmembrane region" description="Helical" evidence="1">
    <location>
        <begin position="41"/>
        <end position="63"/>
    </location>
</feature>
<dbReference type="RefSeq" id="WP_207249292.1">
    <property type="nucleotide sequence ID" value="NZ_JAFMPM010000005.1"/>
</dbReference>
<evidence type="ECO:0000256" key="1">
    <source>
        <dbReference type="SAM" id="Phobius"/>
    </source>
</evidence>
<name>A0A8B0SGT8_9GAMM</name>
<proteinExistence type="predicted"/>
<dbReference type="Proteomes" id="UP000664466">
    <property type="component" value="Unassembled WGS sequence"/>
</dbReference>
<organism evidence="3">
    <name type="scientific">Thiothrix fructosivorans</name>
    <dbReference type="NCBI Taxonomy" id="111770"/>
    <lineage>
        <taxon>Bacteria</taxon>
        <taxon>Pseudomonadati</taxon>
        <taxon>Pseudomonadota</taxon>
        <taxon>Gammaproteobacteria</taxon>
        <taxon>Thiotrichales</taxon>
        <taxon>Thiotrichaceae</taxon>
        <taxon>Thiothrix</taxon>
    </lineage>
</organism>
<keyword evidence="1" id="KW-0812">Transmembrane</keyword>
<reference evidence="2 4" key="1">
    <citation type="submission" date="2021-03" db="EMBL/GenBank/DDBJ databases">
        <title>Draft genome and methylome analysis of Thiotrix fructosivoruns ATCC 49748.</title>
        <authorList>
            <person name="Fomenkov A."/>
            <person name="Grabovich M.Y."/>
            <person name="Roberts R.J."/>
        </authorList>
    </citation>
    <scope>NUCLEOTIDE SEQUENCE [LARGE SCALE GENOMIC DNA]</scope>
    <source>
        <strain evidence="2 4">ATCC 49748</strain>
        <plasmid evidence="2">pTfr446</plasmid>
    </source>
</reference>
<dbReference type="AlphaFoldDB" id="A0A8B0SGT8"/>
<feature type="transmembrane region" description="Helical" evidence="1">
    <location>
        <begin position="75"/>
        <end position="91"/>
    </location>
</feature>
<keyword evidence="1" id="KW-0472">Membrane</keyword>
<evidence type="ECO:0000313" key="3">
    <source>
        <dbReference type="EMBL" id="QTX10566.1"/>
    </source>
</evidence>
<sequence>MSNPLLTASQNAELAAIRNAGAIRTTDNGIDWRVIHALIPWFSAFVAWLWWAFFLLIPSVFGLHYAGMMPAMNNAAYTMMGLTLCLAATIAAQSQHGVRAIAFTFSVLLLAYWF</sequence>
<protein>
    <submittedName>
        <fullName evidence="3">Uncharacterized protein</fullName>
    </submittedName>
</protein>
<reference evidence="3" key="2">
    <citation type="submission" date="2021-04" db="EMBL/GenBank/DDBJ databases">
        <title>Complete Genome and methylome analysis of Thiothrix fructosivorans ATCC 49748.</title>
        <authorList>
            <person name="Fomenkov A."/>
            <person name="Sun L."/>
            <person name="Vincze T."/>
            <person name="Grabovich M.Y."/>
            <person name="Roberts R.J."/>
        </authorList>
    </citation>
    <scope>NUCLEOTIDE SEQUENCE</scope>
    <source>
        <strain evidence="3">ATCC 49748</strain>
    </source>
</reference>
<evidence type="ECO:0000313" key="2">
    <source>
        <dbReference type="EMBL" id="MBO0611778.1"/>
    </source>
</evidence>
<keyword evidence="1" id="KW-1133">Transmembrane helix</keyword>